<evidence type="ECO:0000256" key="7">
    <source>
        <dbReference type="ARBA" id="ARBA00022840"/>
    </source>
</evidence>
<dbReference type="Proteomes" id="UP000092462">
    <property type="component" value="Unassembled WGS sequence"/>
</dbReference>
<evidence type="ECO:0000256" key="6">
    <source>
        <dbReference type="ARBA" id="ARBA00022833"/>
    </source>
</evidence>
<dbReference type="PANTHER" id="PTHR10890:SF27">
    <property type="entry name" value="CYSTEINE--TRNA LIGASE, MITOCHONDRIAL-RELATED"/>
    <property type="match status" value="1"/>
</dbReference>
<comment type="cofactor">
    <cofactor evidence="1">
        <name>Zn(2+)</name>
        <dbReference type="ChEBI" id="CHEBI:29105"/>
    </cofactor>
</comment>
<dbReference type="VEuPathDB" id="VectorBase:PPAPM1_008743"/>
<keyword evidence="3" id="KW-0436">Ligase</keyword>
<evidence type="ECO:0000256" key="5">
    <source>
        <dbReference type="ARBA" id="ARBA00022741"/>
    </source>
</evidence>
<keyword evidence="6" id="KW-0862">Zinc</keyword>
<evidence type="ECO:0000256" key="4">
    <source>
        <dbReference type="ARBA" id="ARBA00022723"/>
    </source>
</evidence>
<feature type="domain" description="tRNA synthetases class I catalytic" evidence="15">
    <location>
        <begin position="35"/>
        <end position="126"/>
    </location>
</feature>
<dbReference type="GO" id="GO:0005524">
    <property type="term" value="F:ATP binding"/>
    <property type="evidence" value="ECO:0007669"/>
    <property type="project" value="UniProtKB-KW"/>
</dbReference>
<dbReference type="VEuPathDB" id="VectorBase:PPAI005413"/>
<evidence type="ECO:0000256" key="13">
    <source>
        <dbReference type="ARBA" id="ARBA00048609"/>
    </source>
</evidence>
<dbReference type="GO" id="GO:0005737">
    <property type="term" value="C:cytoplasm"/>
    <property type="evidence" value="ECO:0007669"/>
    <property type="project" value="TreeGrafter"/>
</dbReference>
<dbReference type="SUPFAM" id="SSF47323">
    <property type="entry name" value="Anticodon-binding domain of a subclass of class I aminoacyl-tRNA synthetases"/>
    <property type="match status" value="1"/>
</dbReference>
<dbReference type="GO" id="GO:0046872">
    <property type="term" value="F:metal ion binding"/>
    <property type="evidence" value="ECO:0007669"/>
    <property type="project" value="UniProtKB-KW"/>
</dbReference>
<evidence type="ECO:0000256" key="3">
    <source>
        <dbReference type="ARBA" id="ARBA00022598"/>
    </source>
</evidence>
<comment type="catalytic activity">
    <reaction evidence="10">
        <text>S-disulfanyl-L-cysteine + tRNA(Cys) + ATP = (S)-disulfanyl-L-cysteinyl-tRNA(Cys) + AMP + diphosphate</text>
        <dbReference type="Rhea" id="RHEA:78651"/>
        <dbReference type="Rhea" id="RHEA-COMP:9661"/>
        <dbReference type="Rhea" id="RHEA-COMP:19120"/>
        <dbReference type="ChEBI" id="CHEBI:30616"/>
        <dbReference type="ChEBI" id="CHEBI:33019"/>
        <dbReference type="ChEBI" id="CHEBI:78442"/>
        <dbReference type="ChEBI" id="CHEBI:229465"/>
        <dbReference type="ChEBI" id="CHEBI:229521"/>
        <dbReference type="ChEBI" id="CHEBI:456215"/>
    </reaction>
    <physiologicalReaction direction="left-to-right" evidence="10">
        <dbReference type="Rhea" id="RHEA:78652"/>
    </physiologicalReaction>
</comment>
<evidence type="ECO:0000256" key="1">
    <source>
        <dbReference type="ARBA" id="ARBA00001947"/>
    </source>
</evidence>
<proteinExistence type="inferred from homology"/>
<dbReference type="InterPro" id="IPR014729">
    <property type="entry name" value="Rossmann-like_a/b/a_fold"/>
</dbReference>
<dbReference type="EnsemblMetazoa" id="PPAI005413-RA">
    <property type="protein sequence ID" value="PPAI005413-PA"/>
    <property type="gene ID" value="PPAI005413"/>
</dbReference>
<keyword evidence="5" id="KW-0547">Nucleotide-binding</keyword>
<evidence type="ECO:0000313" key="17">
    <source>
        <dbReference type="Proteomes" id="UP000092462"/>
    </source>
</evidence>
<evidence type="ECO:0000256" key="2">
    <source>
        <dbReference type="ARBA" id="ARBA00005594"/>
    </source>
</evidence>
<comment type="similarity">
    <text evidence="2">Belongs to the class-I aminoacyl-tRNA synthetase family.</text>
</comment>
<comment type="catalytic activity">
    <reaction evidence="11">
        <text>2 L-cysteine = S-sulfanyl-L-cysteine + L-alanine</text>
        <dbReference type="Rhea" id="RHEA:78543"/>
        <dbReference type="ChEBI" id="CHEBI:35235"/>
        <dbReference type="ChEBI" id="CHEBI:57972"/>
        <dbReference type="ChEBI" id="CHEBI:58591"/>
    </reaction>
    <physiologicalReaction direction="left-to-right" evidence="11">
        <dbReference type="Rhea" id="RHEA:78544"/>
    </physiologicalReaction>
</comment>
<dbReference type="PANTHER" id="PTHR10890">
    <property type="entry name" value="CYSTEINYL-TRNA SYNTHETASE"/>
    <property type="match status" value="1"/>
</dbReference>
<evidence type="ECO:0000256" key="9">
    <source>
        <dbReference type="ARBA" id="ARBA00045476"/>
    </source>
</evidence>
<comment type="catalytic activity">
    <reaction evidence="12">
        <text>S-sulfanyl-L-cysteine + L-cysteine = S-disulfanyl-L-cysteine + L-alanine</text>
        <dbReference type="Rhea" id="RHEA:78627"/>
        <dbReference type="ChEBI" id="CHEBI:35235"/>
        <dbReference type="ChEBI" id="CHEBI:57972"/>
        <dbReference type="ChEBI" id="CHEBI:58591"/>
        <dbReference type="ChEBI" id="CHEBI:229465"/>
    </reaction>
    <physiologicalReaction direction="left-to-right" evidence="12">
        <dbReference type="Rhea" id="RHEA:78628"/>
    </physiologicalReaction>
</comment>
<dbReference type="Pfam" id="PF01406">
    <property type="entry name" value="tRNA-synt_1e"/>
    <property type="match status" value="1"/>
</dbReference>
<evidence type="ECO:0000256" key="11">
    <source>
        <dbReference type="ARBA" id="ARBA00047548"/>
    </source>
</evidence>
<dbReference type="Gene3D" id="3.40.50.620">
    <property type="entry name" value="HUPs"/>
    <property type="match status" value="1"/>
</dbReference>
<comment type="catalytic activity">
    <reaction evidence="14">
        <text>tRNA(Cys) + L-cysteine + ATP = L-cysteinyl-tRNA(Cys) + AMP + diphosphate</text>
        <dbReference type="Rhea" id="RHEA:17773"/>
        <dbReference type="Rhea" id="RHEA-COMP:9661"/>
        <dbReference type="Rhea" id="RHEA-COMP:9679"/>
        <dbReference type="ChEBI" id="CHEBI:30616"/>
        <dbReference type="ChEBI" id="CHEBI:33019"/>
        <dbReference type="ChEBI" id="CHEBI:35235"/>
        <dbReference type="ChEBI" id="CHEBI:78442"/>
        <dbReference type="ChEBI" id="CHEBI:78517"/>
        <dbReference type="ChEBI" id="CHEBI:456215"/>
        <dbReference type="EC" id="6.1.1.16"/>
    </reaction>
    <physiologicalReaction direction="right-to-left" evidence="14">
        <dbReference type="Rhea" id="RHEA:17775"/>
    </physiologicalReaction>
</comment>
<accession>A0A1B0DC74</accession>
<keyword evidence="4" id="KW-0479">Metal-binding</keyword>
<dbReference type="InterPro" id="IPR032678">
    <property type="entry name" value="tRNA-synt_1_cat_dom"/>
</dbReference>
<comment type="function">
    <text evidence="8">Mitochondrial cysteine-specific aminoacyl-tRNA synthetase that catalyzes the ATP-dependent ligation of cysteine to tRNA(Cys).</text>
</comment>
<evidence type="ECO:0000256" key="14">
    <source>
        <dbReference type="ARBA" id="ARBA00049046"/>
    </source>
</evidence>
<evidence type="ECO:0000313" key="16">
    <source>
        <dbReference type="EnsemblMetazoa" id="PPAI005413-PA"/>
    </source>
</evidence>
<dbReference type="AlphaFoldDB" id="A0A1B0DC74"/>
<name>A0A1B0DC74_PHLPP</name>
<comment type="function">
    <text evidence="9">In addition to its role as an aminoacyl-tRNA synthetase, has also cysteine persulfide synthase activity. Produces reactive persulfide species such as cysteine persulfide (CysSSH) from substrate cysteine and mediate direct incorporation of CysSSH into proteins during translations, resulting in protein persulfides and polysulfides. CysSSHs behave as potent antioxidants and cellular protectants.</text>
</comment>
<evidence type="ECO:0000259" key="15">
    <source>
        <dbReference type="Pfam" id="PF01406"/>
    </source>
</evidence>
<dbReference type="GO" id="GO:0006423">
    <property type="term" value="P:cysteinyl-tRNA aminoacylation"/>
    <property type="evidence" value="ECO:0007669"/>
    <property type="project" value="TreeGrafter"/>
</dbReference>
<reference evidence="16" key="1">
    <citation type="submission" date="2022-08" db="UniProtKB">
        <authorList>
            <consortium name="EnsemblMetazoa"/>
        </authorList>
    </citation>
    <scope>IDENTIFICATION</scope>
    <source>
        <strain evidence="16">Israel</strain>
    </source>
</reference>
<keyword evidence="17" id="KW-1185">Reference proteome</keyword>
<organism evidence="16 17">
    <name type="scientific">Phlebotomus papatasi</name>
    <name type="common">Sandfly</name>
    <dbReference type="NCBI Taxonomy" id="29031"/>
    <lineage>
        <taxon>Eukaryota</taxon>
        <taxon>Metazoa</taxon>
        <taxon>Ecdysozoa</taxon>
        <taxon>Arthropoda</taxon>
        <taxon>Hexapoda</taxon>
        <taxon>Insecta</taxon>
        <taxon>Pterygota</taxon>
        <taxon>Neoptera</taxon>
        <taxon>Endopterygota</taxon>
        <taxon>Diptera</taxon>
        <taxon>Nematocera</taxon>
        <taxon>Psychodoidea</taxon>
        <taxon>Psychodidae</taxon>
        <taxon>Phlebotomus</taxon>
        <taxon>Phlebotomus</taxon>
    </lineage>
</organism>
<evidence type="ECO:0000256" key="8">
    <source>
        <dbReference type="ARBA" id="ARBA00043868"/>
    </source>
</evidence>
<dbReference type="SUPFAM" id="SSF52374">
    <property type="entry name" value="Nucleotidylyl transferase"/>
    <property type="match status" value="1"/>
</dbReference>
<dbReference type="GO" id="GO:0004817">
    <property type="term" value="F:cysteine-tRNA ligase activity"/>
    <property type="evidence" value="ECO:0007669"/>
    <property type="project" value="TreeGrafter"/>
</dbReference>
<comment type="catalytic activity">
    <reaction evidence="13">
        <text>S-sulfanyl-L-cysteine + tRNA(Cys) + ATP = (S)-sulfanyl-L-cysteinyl-tRNA(Cys) + AMP + diphosphate</text>
        <dbReference type="Rhea" id="RHEA:78647"/>
        <dbReference type="Rhea" id="RHEA-COMP:9661"/>
        <dbReference type="Rhea" id="RHEA-COMP:19119"/>
        <dbReference type="ChEBI" id="CHEBI:30616"/>
        <dbReference type="ChEBI" id="CHEBI:33019"/>
        <dbReference type="ChEBI" id="CHEBI:58591"/>
        <dbReference type="ChEBI" id="CHEBI:78442"/>
        <dbReference type="ChEBI" id="CHEBI:229520"/>
        <dbReference type="ChEBI" id="CHEBI:456215"/>
    </reaction>
    <physiologicalReaction direction="left-to-right" evidence="13">
        <dbReference type="Rhea" id="RHEA:78648"/>
    </physiologicalReaction>
</comment>
<evidence type="ECO:0000256" key="10">
    <source>
        <dbReference type="ARBA" id="ARBA00047499"/>
    </source>
</evidence>
<protein>
    <recommendedName>
        <fullName evidence="15">tRNA synthetases class I catalytic domain-containing protein</fullName>
    </recommendedName>
</protein>
<dbReference type="InterPro" id="IPR009080">
    <property type="entry name" value="tRNAsynth_Ia_anticodon-bd"/>
</dbReference>
<sequence length="232" mass="26853">MRWIQPKDGFSTGIEVYNCIVRRKVPLILRRKYLATLYTCGPTVYDDTHIGHASTYVKLDAIRRILYNHFGIRVFSVMNITDIDDKIIRKSHERKCLWETIARENEDKFWKDLRALDVLEPHVKMRNFISFVNKEINSSSNEGQSSPEVGIIRICREFILECLKNFGFSIPGENAESLHGSPADNVLDKIIEIRNSLRKEKDFSAADAIRDGLRDVGIEIKDHGQLSSWSRR</sequence>
<dbReference type="EMBL" id="AJVK01030619">
    <property type="status" value="NOT_ANNOTATED_CDS"/>
    <property type="molecule type" value="Genomic_DNA"/>
</dbReference>
<evidence type="ECO:0000256" key="12">
    <source>
        <dbReference type="ARBA" id="ARBA00047731"/>
    </source>
</evidence>
<dbReference type="InterPro" id="IPR024909">
    <property type="entry name" value="Cys-tRNA/MSH_ligase"/>
</dbReference>
<keyword evidence="7" id="KW-0067">ATP-binding</keyword>
<dbReference type="EMBL" id="AJVK01030618">
    <property type="status" value="NOT_ANNOTATED_CDS"/>
    <property type="molecule type" value="Genomic_DNA"/>
</dbReference>